<dbReference type="Gene3D" id="1.20.120.530">
    <property type="entry name" value="GntR ligand-binding domain-like"/>
    <property type="match status" value="1"/>
</dbReference>
<dbReference type="InterPro" id="IPR008920">
    <property type="entry name" value="TF_FadR/GntR_C"/>
</dbReference>
<dbReference type="Pfam" id="PF00392">
    <property type="entry name" value="GntR"/>
    <property type="match status" value="1"/>
</dbReference>
<dbReference type="CDD" id="cd07377">
    <property type="entry name" value="WHTH_GntR"/>
    <property type="match status" value="1"/>
</dbReference>
<dbReference type="Gene3D" id="1.10.10.10">
    <property type="entry name" value="Winged helix-like DNA-binding domain superfamily/Winged helix DNA-binding domain"/>
    <property type="match status" value="1"/>
</dbReference>
<name>A0A5C8I7I3_9MICO</name>
<evidence type="ECO:0000313" key="5">
    <source>
        <dbReference type="EMBL" id="TXK15115.1"/>
    </source>
</evidence>
<evidence type="ECO:0000313" key="6">
    <source>
        <dbReference type="Proteomes" id="UP000321949"/>
    </source>
</evidence>
<dbReference type="Pfam" id="PF07729">
    <property type="entry name" value="FCD"/>
    <property type="match status" value="1"/>
</dbReference>
<keyword evidence="3" id="KW-0804">Transcription</keyword>
<dbReference type="GO" id="GO:0003700">
    <property type="term" value="F:DNA-binding transcription factor activity"/>
    <property type="evidence" value="ECO:0007669"/>
    <property type="project" value="InterPro"/>
</dbReference>
<dbReference type="SUPFAM" id="SSF48008">
    <property type="entry name" value="GntR ligand-binding domain-like"/>
    <property type="match status" value="1"/>
</dbReference>
<dbReference type="InterPro" id="IPR036390">
    <property type="entry name" value="WH_DNA-bd_sf"/>
</dbReference>
<evidence type="ECO:0000256" key="2">
    <source>
        <dbReference type="ARBA" id="ARBA00023125"/>
    </source>
</evidence>
<dbReference type="PANTHER" id="PTHR43537">
    <property type="entry name" value="TRANSCRIPTIONAL REGULATOR, GNTR FAMILY"/>
    <property type="match status" value="1"/>
</dbReference>
<dbReference type="PROSITE" id="PS50949">
    <property type="entry name" value="HTH_GNTR"/>
    <property type="match status" value="1"/>
</dbReference>
<evidence type="ECO:0000256" key="3">
    <source>
        <dbReference type="ARBA" id="ARBA00023163"/>
    </source>
</evidence>
<dbReference type="InterPro" id="IPR036388">
    <property type="entry name" value="WH-like_DNA-bd_sf"/>
</dbReference>
<sequence length="212" mass="23292">MRTRLPPIDLTSGTILSDEVYARIGDAILGGRLAPGERLRDVDLAADLGVSRTPVREALQRLERFGLVEIAVGRYTRVAEHDDHTRGDMGAFTVYMLGNIMHLALTRCTDDELAGLVAAADAVIRAVEHDGLQLFDANAALFEKVTVAAANRVFEGFAREASVTIRHSLRGWTPFLPAVEDRTEAYTRLRDCIAARDAAGAEETLRRLHKLI</sequence>
<evidence type="ECO:0000256" key="1">
    <source>
        <dbReference type="ARBA" id="ARBA00023015"/>
    </source>
</evidence>
<dbReference type="InterPro" id="IPR011711">
    <property type="entry name" value="GntR_C"/>
</dbReference>
<organism evidence="5 6">
    <name type="scientific">Microbacterium saccharophilum</name>
    <dbReference type="NCBI Taxonomy" id="1213358"/>
    <lineage>
        <taxon>Bacteria</taxon>
        <taxon>Bacillati</taxon>
        <taxon>Actinomycetota</taxon>
        <taxon>Actinomycetes</taxon>
        <taxon>Micrococcales</taxon>
        <taxon>Microbacteriaceae</taxon>
        <taxon>Microbacterium</taxon>
    </lineage>
</organism>
<dbReference type="SMART" id="SM00345">
    <property type="entry name" value="HTH_GNTR"/>
    <property type="match status" value="1"/>
</dbReference>
<dbReference type="InterPro" id="IPR000524">
    <property type="entry name" value="Tscrpt_reg_HTH_GntR"/>
</dbReference>
<dbReference type="EMBL" id="VRSX01000001">
    <property type="protein sequence ID" value="TXK15115.1"/>
    <property type="molecule type" value="Genomic_DNA"/>
</dbReference>
<dbReference type="PANTHER" id="PTHR43537:SF24">
    <property type="entry name" value="GLUCONATE OPERON TRANSCRIPTIONAL REPRESSOR"/>
    <property type="match status" value="1"/>
</dbReference>
<dbReference type="OrthoDB" id="8680240at2"/>
<dbReference type="RefSeq" id="WP_147049910.1">
    <property type="nucleotide sequence ID" value="NZ_BKAH01000003.1"/>
</dbReference>
<keyword evidence="1" id="KW-0805">Transcription regulation</keyword>
<dbReference type="AlphaFoldDB" id="A0A5C8I7I3"/>
<dbReference type="PRINTS" id="PR00035">
    <property type="entry name" value="HTHGNTR"/>
</dbReference>
<comment type="caution">
    <text evidence="5">The sequence shown here is derived from an EMBL/GenBank/DDBJ whole genome shotgun (WGS) entry which is preliminary data.</text>
</comment>
<accession>A0A5C8I7I3</accession>
<dbReference type="SUPFAM" id="SSF46785">
    <property type="entry name" value="Winged helix' DNA-binding domain"/>
    <property type="match status" value="1"/>
</dbReference>
<evidence type="ECO:0000259" key="4">
    <source>
        <dbReference type="PROSITE" id="PS50949"/>
    </source>
</evidence>
<proteinExistence type="predicted"/>
<dbReference type="GO" id="GO:0003677">
    <property type="term" value="F:DNA binding"/>
    <property type="evidence" value="ECO:0007669"/>
    <property type="project" value="UniProtKB-KW"/>
</dbReference>
<keyword evidence="2" id="KW-0238">DNA-binding</keyword>
<keyword evidence="6" id="KW-1185">Reference proteome</keyword>
<gene>
    <name evidence="5" type="ORF">FVP74_01435</name>
</gene>
<reference evidence="5 6" key="1">
    <citation type="submission" date="2019-08" db="EMBL/GenBank/DDBJ databases">
        <authorList>
            <person name="Dong K."/>
        </authorList>
    </citation>
    <scope>NUCLEOTIDE SEQUENCE [LARGE SCALE GENOMIC DNA]</scope>
    <source>
        <strain evidence="5 6">K-1</strain>
    </source>
</reference>
<dbReference type="Proteomes" id="UP000321949">
    <property type="component" value="Unassembled WGS sequence"/>
</dbReference>
<protein>
    <submittedName>
        <fullName evidence="5">GntR family transcriptional regulator</fullName>
    </submittedName>
</protein>
<feature type="domain" description="HTH gntR-type" evidence="4">
    <location>
        <begin position="14"/>
        <end position="81"/>
    </location>
</feature>